<dbReference type="InterPro" id="IPR036390">
    <property type="entry name" value="WH_DNA-bd_sf"/>
</dbReference>
<dbReference type="RefSeq" id="WP_133850979.1">
    <property type="nucleotide sequence ID" value="NZ_SNXZ01000003.1"/>
</dbReference>
<sequence length="260" mass="28211">MSEATVVEPSGVKSARRAVDLLETFAAGEVWLSLADLHARTGFPRSSLHGLVHTLLDAGWLEADPNTARYRLGVRALMCGTAYLDRDPVVPFATEALEQLREQTGFTAHYARRDGVQVVYLETRESHRSTHLISRVGRTLPTHATALGKALLAELTADEIDALLPPILHGLTPNTITSRDALHEECALTRERGWASEVEEGSMGVRCVAAVIPYRIPGTDAISCSMPVDEADDAAATRVGELVAETTARLGQRLRRAGIR</sequence>
<comment type="function">
    <text evidence="5">May be an activator protein for the gylABX operon.</text>
</comment>
<dbReference type="PANTHER" id="PTHR30136">
    <property type="entry name" value="HELIX-TURN-HELIX TRANSCRIPTIONAL REGULATOR, ICLR FAMILY"/>
    <property type="match status" value="1"/>
</dbReference>
<dbReference type="InterPro" id="IPR029016">
    <property type="entry name" value="GAF-like_dom_sf"/>
</dbReference>
<keyword evidence="3" id="KW-0238">DNA-binding</keyword>
<dbReference type="InterPro" id="IPR014757">
    <property type="entry name" value="Tscrpt_reg_IclR_C"/>
</dbReference>
<dbReference type="OrthoDB" id="9000968at2"/>
<organism evidence="9 10">
    <name type="scientific">Labedaea rhizosphaerae</name>
    <dbReference type="NCBI Taxonomy" id="598644"/>
    <lineage>
        <taxon>Bacteria</taxon>
        <taxon>Bacillati</taxon>
        <taxon>Actinomycetota</taxon>
        <taxon>Actinomycetes</taxon>
        <taxon>Pseudonocardiales</taxon>
        <taxon>Pseudonocardiaceae</taxon>
        <taxon>Labedaea</taxon>
    </lineage>
</organism>
<evidence type="ECO:0000256" key="6">
    <source>
        <dbReference type="ARBA" id="ARBA00070406"/>
    </source>
</evidence>
<dbReference type="SUPFAM" id="SSF55781">
    <property type="entry name" value="GAF domain-like"/>
    <property type="match status" value="1"/>
</dbReference>
<comment type="caution">
    <text evidence="9">The sequence shown here is derived from an EMBL/GenBank/DDBJ whole genome shotgun (WGS) entry which is preliminary data.</text>
</comment>
<dbReference type="Proteomes" id="UP000295444">
    <property type="component" value="Unassembled WGS sequence"/>
</dbReference>
<feature type="domain" description="HTH iclR-type" evidence="7">
    <location>
        <begin position="12"/>
        <end position="74"/>
    </location>
</feature>
<evidence type="ECO:0000259" key="8">
    <source>
        <dbReference type="PROSITE" id="PS51078"/>
    </source>
</evidence>
<reference evidence="9 10" key="1">
    <citation type="submission" date="2019-03" db="EMBL/GenBank/DDBJ databases">
        <title>Genomic Encyclopedia of Type Strains, Phase IV (KMG-IV): sequencing the most valuable type-strain genomes for metagenomic binning, comparative biology and taxonomic classification.</title>
        <authorList>
            <person name="Goeker M."/>
        </authorList>
    </citation>
    <scope>NUCLEOTIDE SEQUENCE [LARGE SCALE GENOMIC DNA]</scope>
    <source>
        <strain evidence="9 10">DSM 45361</strain>
    </source>
</reference>
<keyword evidence="1" id="KW-0319">Glycerol metabolism</keyword>
<dbReference type="InterPro" id="IPR050707">
    <property type="entry name" value="HTH_MetabolicPath_Reg"/>
</dbReference>
<dbReference type="GO" id="GO:0003677">
    <property type="term" value="F:DNA binding"/>
    <property type="evidence" value="ECO:0007669"/>
    <property type="project" value="UniProtKB-KW"/>
</dbReference>
<evidence type="ECO:0000259" key="7">
    <source>
        <dbReference type="PROSITE" id="PS51077"/>
    </source>
</evidence>
<dbReference type="InterPro" id="IPR036388">
    <property type="entry name" value="WH-like_DNA-bd_sf"/>
</dbReference>
<evidence type="ECO:0000256" key="5">
    <source>
        <dbReference type="ARBA" id="ARBA00058938"/>
    </source>
</evidence>
<dbReference type="AlphaFoldDB" id="A0A4R6SF64"/>
<gene>
    <name evidence="9" type="ORF">EV186_103812</name>
</gene>
<dbReference type="Gene3D" id="3.30.450.40">
    <property type="match status" value="1"/>
</dbReference>
<dbReference type="PROSITE" id="PS51077">
    <property type="entry name" value="HTH_ICLR"/>
    <property type="match status" value="1"/>
</dbReference>
<dbReference type="GO" id="GO:0045892">
    <property type="term" value="P:negative regulation of DNA-templated transcription"/>
    <property type="evidence" value="ECO:0007669"/>
    <property type="project" value="TreeGrafter"/>
</dbReference>
<evidence type="ECO:0000313" key="10">
    <source>
        <dbReference type="Proteomes" id="UP000295444"/>
    </source>
</evidence>
<evidence type="ECO:0000313" key="9">
    <source>
        <dbReference type="EMBL" id="TDP97835.1"/>
    </source>
</evidence>
<proteinExistence type="predicted"/>
<dbReference type="FunFam" id="1.10.10.10:FF:000056">
    <property type="entry name" value="IclR family transcriptional regulator"/>
    <property type="match status" value="1"/>
</dbReference>
<evidence type="ECO:0000256" key="3">
    <source>
        <dbReference type="ARBA" id="ARBA00023125"/>
    </source>
</evidence>
<evidence type="ECO:0000256" key="4">
    <source>
        <dbReference type="ARBA" id="ARBA00023163"/>
    </source>
</evidence>
<dbReference type="InterPro" id="IPR005471">
    <property type="entry name" value="Tscrpt_reg_IclR_N"/>
</dbReference>
<dbReference type="PANTHER" id="PTHR30136:SF24">
    <property type="entry name" value="HTH-TYPE TRANSCRIPTIONAL REPRESSOR ALLR"/>
    <property type="match status" value="1"/>
</dbReference>
<dbReference type="SMART" id="SM00346">
    <property type="entry name" value="HTH_ICLR"/>
    <property type="match status" value="1"/>
</dbReference>
<accession>A0A4R6SF64</accession>
<keyword evidence="10" id="KW-1185">Reference proteome</keyword>
<name>A0A4R6SF64_LABRH</name>
<dbReference type="Pfam" id="PF01614">
    <property type="entry name" value="IclR_C"/>
    <property type="match status" value="1"/>
</dbReference>
<evidence type="ECO:0000256" key="2">
    <source>
        <dbReference type="ARBA" id="ARBA00023015"/>
    </source>
</evidence>
<keyword evidence="2" id="KW-0805">Transcription regulation</keyword>
<evidence type="ECO:0000256" key="1">
    <source>
        <dbReference type="ARBA" id="ARBA00022798"/>
    </source>
</evidence>
<dbReference type="PROSITE" id="PS51078">
    <property type="entry name" value="ICLR_ED"/>
    <property type="match status" value="1"/>
</dbReference>
<dbReference type="EMBL" id="SNXZ01000003">
    <property type="protein sequence ID" value="TDP97835.1"/>
    <property type="molecule type" value="Genomic_DNA"/>
</dbReference>
<dbReference type="Gene3D" id="1.10.10.10">
    <property type="entry name" value="Winged helix-like DNA-binding domain superfamily/Winged helix DNA-binding domain"/>
    <property type="match status" value="1"/>
</dbReference>
<dbReference type="GO" id="GO:0006071">
    <property type="term" value="P:glycerol metabolic process"/>
    <property type="evidence" value="ECO:0007669"/>
    <property type="project" value="UniProtKB-KW"/>
</dbReference>
<keyword evidence="4" id="KW-0804">Transcription</keyword>
<dbReference type="SUPFAM" id="SSF46785">
    <property type="entry name" value="Winged helix' DNA-binding domain"/>
    <property type="match status" value="1"/>
</dbReference>
<dbReference type="GO" id="GO:0003700">
    <property type="term" value="F:DNA-binding transcription factor activity"/>
    <property type="evidence" value="ECO:0007669"/>
    <property type="project" value="TreeGrafter"/>
</dbReference>
<protein>
    <recommendedName>
        <fullName evidence="6">Glycerol operon regulatory protein</fullName>
    </recommendedName>
</protein>
<dbReference type="Pfam" id="PF09339">
    <property type="entry name" value="HTH_IclR"/>
    <property type="match status" value="1"/>
</dbReference>
<feature type="domain" description="IclR-ED" evidence="8">
    <location>
        <begin position="75"/>
        <end position="256"/>
    </location>
</feature>